<keyword evidence="2" id="KW-1185">Reference proteome</keyword>
<name>V9SG75_9VIRU</name>
<dbReference type="InterPro" id="IPR045412">
    <property type="entry name" value="DUF5893"/>
</dbReference>
<sequence>MEPITQEKLEALREHVQTLRDYLDVLRLEYDTCGGKKKRHELLEEIVRVETEIDPLYCDLLAAEDAIQQDSGHTLFEKKFEKNFPMFGQNVQLFPEDNPEEDLSLQPVQQSWIGRLVTNSEGKDVFRVMFVAEGYVRLEKQRLLQDPVRWVSLENKPLTYGREYLFRLLSGSEIFFPYPKSQGGTLSPFWIGKLVEKNGILFRVMSKCSQAGAWKVCEITRTESGALLEGESLYICEDSTGWKLAEEEKEGSLKSSWVGKIVQKNGKVYRLISRDSKKGICEVVERRLSPSKEVIESPVYRVSCRETGWSLALDKGKEKV</sequence>
<dbReference type="Proteomes" id="UP000232615">
    <property type="component" value="Segment"/>
</dbReference>
<dbReference type="EMBL" id="KF483846">
    <property type="protein sequence ID" value="AHC54757.1"/>
    <property type="molecule type" value="Genomic_DNA"/>
</dbReference>
<protein>
    <submittedName>
        <fullName evidence="1">Uncharacterized protein</fullName>
    </submittedName>
</protein>
<accession>V9SG75</accession>
<organism evidence="1 2">
    <name type="scientific">Tunisvirus fontaine2</name>
    <dbReference type="NCBI Taxonomy" id="1421067"/>
    <lineage>
        <taxon>Viruses</taxon>
        <taxon>Varidnaviria</taxon>
        <taxon>Bamfordvirae</taxon>
        <taxon>Nucleocytoviricota</taxon>
        <taxon>Megaviricetes</taxon>
        <taxon>Pimascovirales</taxon>
        <taxon>Pimascovirales incertae sedis</taxon>
        <taxon>Marseilleviridae</taxon>
        <taxon>Losannavirus</taxon>
        <taxon>Losannavirus tunisense</taxon>
    </lineage>
</organism>
<evidence type="ECO:0000313" key="2">
    <source>
        <dbReference type="Proteomes" id="UP000232615"/>
    </source>
</evidence>
<evidence type="ECO:0000313" key="1">
    <source>
        <dbReference type="EMBL" id="AHC54757.1"/>
    </source>
</evidence>
<reference evidence="1 2" key="1">
    <citation type="journal article" date="2014" name="Arch. Virol.">
        <title>Complete genome sequence of Tunisvirus, a new member of the proposed family Marseilleviridae.</title>
        <authorList>
            <person name="Aherfi S."/>
            <person name="Boughalmi M."/>
            <person name="Pagnier I."/>
            <person name="Fournous G."/>
            <person name="La Scola B."/>
            <person name="Raoult D."/>
            <person name="Colson P."/>
        </authorList>
    </citation>
    <scope>NUCLEOTIDE SEQUENCE [LARGE SCALE GENOMIC DNA]</scope>
    <source>
        <strain evidence="1 2">U484</strain>
    </source>
</reference>
<proteinExistence type="predicted"/>
<dbReference type="Pfam" id="PF19245">
    <property type="entry name" value="DUF5893"/>
    <property type="match status" value="1"/>
</dbReference>
<gene>
    <name evidence="1" type="ORF">TNS_ORF39</name>
</gene>